<keyword evidence="3" id="KW-1185">Reference proteome</keyword>
<evidence type="ECO:0000256" key="1">
    <source>
        <dbReference type="SAM" id="MobiDB-lite"/>
    </source>
</evidence>
<reference evidence="2 3" key="1">
    <citation type="submission" date="2019-02" db="EMBL/GenBank/DDBJ databases">
        <title>Deep-cultivation of Planctomycetes and their phenomic and genomic characterization uncovers novel biology.</title>
        <authorList>
            <person name="Wiegand S."/>
            <person name="Jogler M."/>
            <person name="Boedeker C."/>
            <person name="Pinto D."/>
            <person name="Vollmers J."/>
            <person name="Rivas-Marin E."/>
            <person name="Kohn T."/>
            <person name="Peeters S.H."/>
            <person name="Heuer A."/>
            <person name="Rast P."/>
            <person name="Oberbeckmann S."/>
            <person name="Bunk B."/>
            <person name="Jeske O."/>
            <person name="Meyerdierks A."/>
            <person name="Storesund J.E."/>
            <person name="Kallscheuer N."/>
            <person name="Luecker S."/>
            <person name="Lage O.M."/>
            <person name="Pohl T."/>
            <person name="Merkel B.J."/>
            <person name="Hornburger P."/>
            <person name="Mueller R.-W."/>
            <person name="Bruemmer F."/>
            <person name="Labrenz M."/>
            <person name="Spormann A.M."/>
            <person name="Op Den Camp H."/>
            <person name="Overmann J."/>
            <person name="Amann R."/>
            <person name="Jetten M.S.M."/>
            <person name="Mascher T."/>
            <person name="Medema M.H."/>
            <person name="Devos D.P."/>
            <person name="Kaster A.-K."/>
            <person name="Ovreas L."/>
            <person name="Rohde M."/>
            <person name="Galperin M.Y."/>
            <person name="Jogler C."/>
        </authorList>
    </citation>
    <scope>NUCLEOTIDE SEQUENCE [LARGE SCALE GENOMIC DNA]</scope>
    <source>
        <strain evidence="2 3">Poly51</strain>
    </source>
</reference>
<gene>
    <name evidence="2" type="ORF">Poly51_49520</name>
</gene>
<comment type="caution">
    <text evidence="2">The sequence shown here is derived from an EMBL/GenBank/DDBJ whole genome shotgun (WGS) entry which is preliminary data.</text>
</comment>
<feature type="compositionally biased region" description="Basic and acidic residues" evidence="1">
    <location>
        <begin position="7"/>
        <end position="19"/>
    </location>
</feature>
<organism evidence="2 3">
    <name type="scientific">Rubripirellula tenax</name>
    <dbReference type="NCBI Taxonomy" id="2528015"/>
    <lineage>
        <taxon>Bacteria</taxon>
        <taxon>Pseudomonadati</taxon>
        <taxon>Planctomycetota</taxon>
        <taxon>Planctomycetia</taxon>
        <taxon>Pirellulales</taxon>
        <taxon>Pirellulaceae</taxon>
        <taxon>Rubripirellula</taxon>
    </lineage>
</organism>
<sequence length="101" mass="11116">MPIGTKDCTKASPRDEPTKVCRRPSVKTMLCGLRIWDSEIATDFPGKMIGDFTMTRQRRPRASHGLAPPRMTAALADQNATVVHTMSNEVATFHGWIATSS</sequence>
<dbReference type="AlphaFoldDB" id="A0A5C6EFB8"/>
<protein>
    <submittedName>
        <fullName evidence="2">Uncharacterized protein</fullName>
    </submittedName>
</protein>
<dbReference type="Proteomes" id="UP000318288">
    <property type="component" value="Unassembled WGS sequence"/>
</dbReference>
<dbReference type="EMBL" id="SJPW01000007">
    <property type="protein sequence ID" value="TWU47154.1"/>
    <property type="molecule type" value="Genomic_DNA"/>
</dbReference>
<proteinExistence type="predicted"/>
<evidence type="ECO:0000313" key="2">
    <source>
        <dbReference type="EMBL" id="TWU47154.1"/>
    </source>
</evidence>
<name>A0A5C6EFB8_9BACT</name>
<evidence type="ECO:0000313" key="3">
    <source>
        <dbReference type="Proteomes" id="UP000318288"/>
    </source>
</evidence>
<accession>A0A5C6EFB8</accession>
<feature type="region of interest" description="Disordered" evidence="1">
    <location>
        <begin position="1"/>
        <end position="20"/>
    </location>
</feature>